<dbReference type="InterPro" id="IPR008250">
    <property type="entry name" value="ATPase_P-typ_transduc_dom_A_sf"/>
</dbReference>
<reference evidence="17 18" key="1">
    <citation type="submission" date="2019-09" db="EMBL/GenBank/DDBJ databases">
        <title>Distinct polysaccharide growth profiles of human intestinal Prevotella copri isolates.</title>
        <authorList>
            <person name="Fehlner-Peach H."/>
            <person name="Magnabosco C."/>
            <person name="Raghavan V."/>
            <person name="Scher J.U."/>
            <person name="Tett A."/>
            <person name="Cox L.M."/>
            <person name="Gottsegen C."/>
            <person name="Watters A."/>
            <person name="Wiltshire- Gordon J.D."/>
            <person name="Segata N."/>
            <person name="Bonneau R."/>
            <person name="Littman D.R."/>
        </authorList>
    </citation>
    <scope>NUCLEOTIDE SEQUENCE [LARGE SCALE GENOMIC DNA]</scope>
    <source>
        <strain evidence="17 18">BVe41219</strain>
    </source>
</reference>
<accession>A0A6A7VLU7</accession>
<dbReference type="Proteomes" id="UP000358159">
    <property type="component" value="Unassembled WGS sequence"/>
</dbReference>
<dbReference type="InterPro" id="IPR023298">
    <property type="entry name" value="ATPase_P-typ_TM_dom_sf"/>
</dbReference>
<keyword evidence="14 15" id="KW-0472">Membrane</keyword>
<evidence type="ECO:0000256" key="4">
    <source>
        <dbReference type="ARBA" id="ARBA00022568"/>
    </source>
</evidence>
<evidence type="ECO:0000256" key="11">
    <source>
        <dbReference type="ARBA" id="ARBA00022967"/>
    </source>
</evidence>
<evidence type="ECO:0000256" key="10">
    <source>
        <dbReference type="ARBA" id="ARBA00022842"/>
    </source>
</evidence>
<dbReference type="NCBIfam" id="TIGR01517">
    <property type="entry name" value="ATPase-IIB_Ca"/>
    <property type="match status" value="1"/>
</dbReference>
<dbReference type="GO" id="GO:0005524">
    <property type="term" value="F:ATP binding"/>
    <property type="evidence" value="ECO:0007669"/>
    <property type="project" value="UniProtKB-KW"/>
</dbReference>
<evidence type="ECO:0000259" key="16">
    <source>
        <dbReference type="SMART" id="SM00831"/>
    </source>
</evidence>
<organism evidence="17 18">
    <name type="scientific">Segatella copri</name>
    <dbReference type="NCBI Taxonomy" id="165179"/>
    <lineage>
        <taxon>Bacteria</taxon>
        <taxon>Pseudomonadati</taxon>
        <taxon>Bacteroidota</taxon>
        <taxon>Bacteroidia</taxon>
        <taxon>Bacteroidales</taxon>
        <taxon>Prevotellaceae</taxon>
        <taxon>Segatella</taxon>
    </lineage>
</organism>
<dbReference type="SFLD" id="SFLDF00027">
    <property type="entry name" value="p-type_atpase"/>
    <property type="match status" value="1"/>
</dbReference>
<feature type="transmembrane region" description="Helical" evidence="15">
    <location>
        <begin position="71"/>
        <end position="89"/>
    </location>
</feature>
<evidence type="ECO:0000256" key="8">
    <source>
        <dbReference type="ARBA" id="ARBA00022837"/>
    </source>
</evidence>
<dbReference type="GO" id="GO:0016887">
    <property type="term" value="F:ATP hydrolysis activity"/>
    <property type="evidence" value="ECO:0007669"/>
    <property type="project" value="InterPro"/>
</dbReference>
<comment type="caution">
    <text evidence="17">The sequence shown here is derived from an EMBL/GenBank/DDBJ whole genome shotgun (WGS) entry which is preliminary data.</text>
</comment>
<dbReference type="InterPro" id="IPR059000">
    <property type="entry name" value="ATPase_P-type_domA"/>
</dbReference>
<dbReference type="GO" id="GO:0012505">
    <property type="term" value="C:endomembrane system"/>
    <property type="evidence" value="ECO:0007669"/>
    <property type="project" value="UniProtKB-SubCell"/>
</dbReference>
<dbReference type="SUPFAM" id="SSF81665">
    <property type="entry name" value="Calcium ATPase, transmembrane domain M"/>
    <property type="match status" value="1"/>
</dbReference>
<keyword evidence="9" id="KW-0067">ATP-binding</keyword>
<dbReference type="PROSITE" id="PS00154">
    <property type="entry name" value="ATPASE_E1_E2"/>
    <property type="match status" value="1"/>
</dbReference>
<dbReference type="Gene3D" id="3.40.1110.10">
    <property type="entry name" value="Calcium-transporting ATPase, cytoplasmic domain N"/>
    <property type="match status" value="1"/>
</dbReference>
<feature type="domain" description="Cation-transporting P-type ATPase N-terminal" evidence="16">
    <location>
        <begin position="1"/>
        <end position="64"/>
    </location>
</feature>
<dbReference type="InterPro" id="IPR006408">
    <property type="entry name" value="P-type_ATPase_IIB"/>
</dbReference>
<dbReference type="InterPro" id="IPR006068">
    <property type="entry name" value="ATPase_P-typ_cation-transptr_C"/>
</dbReference>
<evidence type="ECO:0000256" key="12">
    <source>
        <dbReference type="ARBA" id="ARBA00022989"/>
    </source>
</evidence>
<evidence type="ECO:0000256" key="6">
    <source>
        <dbReference type="ARBA" id="ARBA00022723"/>
    </source>
</evidence>
<dbReference type="SFLD" id="SFLDS00003">
    <property type="entry name" value="Haloacid_Dehalogenase"/>
    <property type="match status" value="1"/>
</dbReference>
<dbReference type="SFLD" id="SFLDG00002">
    <property type="entry name" value="C1.7:_P-type_atpase_like"/>
    <property type="match status" value="1"/>
</dbReference>
<dbReference type="Pfam" id="PF13246">
    <property type="entry name" value="Cation_ATPase"/>
    <property type="match status" value="1"/>
</dbReference>
<dbReference type="InterPro" id="IPR001757">
    <property type="entry name" value="P_typ_ATPase"/>
</dbReference>
<keyword evidence="4" id="KW-0109">Calcium transport</keyword>
<keyword evidence="10" id="KW-0460">Magnesium</keyword>
<dbReference type="AlphaFoldDB" id="A0A6A7VLU7"/>
<keyword evidence="3" id="KW-0813">Transport</keyword>
<dbReference type="EMBL" id="VZAZ01000036">
    <property type="protein sequence ID" value="MQO55613.1"/>
    <property type="molecule type" value="Genomic_DNA"/>
</dbReference>
<feature type="transmembrane region" description="Helical" evidence="15">
    <location>
        <begin position="746"/>
        <end position="767"/>
    </location>
</feature>
<dbReference type="RefSeq" id="WP_153094452.1">
    <property type="nucleotide sequence ID" value="NZ_VZAZ01000036.1"/>
</dbReference>
<proteinExistence type="predicted"/>
<dbReference type="GO" id="GO:0046872">
    <property type="term" value="F:metal ion binding"/>
    <property type="evidence" value="ECO:0007669"/>
    <property type="project" value="UniProtKB-KW"/>
</dbReference>
<dbReference type="InterPro" id="IPR018303">
    <property type="entry name" value="ATPase_P-typ_P_site"/>
</dbReference>
<dbReference type="GO" id="GO:0005886">
    <property type="term" value="C:plasma membrane"/>
    <property type="evidence" value="ECO:0007669"/>
    <property type="project" value="TreeGrafter"/>
</dbReference>
<feature type="transmembrane region" description="Helical" evidence="15">
    <location>
        <begin position="232"/>
        <end position="254"/>
    </location>
</feature>
<dbReference type="PRINTS" id="PR00119">
    <property type="entry name" value="CATATPASE"/>
</dbReference>
<dbReference type="Gene3D" id="3.40.50.1000">
    <property type="entry name" value="HAD superfamily/HAD-like"/>
    <property type="match status" value="2"/>
</dbReference>
<dbReference type="Pfam" id="PF00122">
    <property type="entry name" value="E1-E2_ATPase"/>
    <property type="match status" value="1"/>
</dbReference>
<evidence type="ECO:0000313" key="17">
    <source>
        <dbReference type="EMBL" id="MQO55613.1"/>
    </source>
</evidence>
<dbReference type="InterPro" id="IPR004014">
    <property type="entry name" value="ATPase_P-typ_cation-transptr_N"/>
</dbReference>
<dbReference type="NCBIfam" id="TIGR01494">
    <property type="entry name" value="ATPase_P-type"/>
    <property type="match status" value="2"/>
</dbReference>
<dbReference type="PRINTS" id="PR00121">
    <property type="entry name" value="NAKATPASE"/>
</dbReference>
<keyword evidence="11" id="KW-1278">Translocase</keyword>
<keyword evidence="7" id="KW-0547">Nucleotide-binding</keyword>
<dbReference type="SUPFAM" id="SSF81653">
    <property type="entry name" value="Calcium ATPase, transduction domain A"/>
    <property type="match status" value="1"/>
</dbReference>
<dbReference type="PANTHER" id="PTHR24093:SF369">
    <property type="entry name" value="CALCIUM-TRANSPORTING ATPASE"/>
    <property type="match status" value="1"/>
</dbReference>
<dbReference type="SMART" id="SM00831">
    <property type="entry name" value="Cation_ATPase_N"/>
    <property type="match status" value="1"/>
</dbReference>
<dbReference type="SUPFAM" id="SSF81660">
    <property type="entry name" value="Metal cation-transporting ATPase, ATP-binding domain N"/>
    <property type="match status" value="1"/>
</dbReference>
<keyword evidence="12 15" id="KW-1133">Transmembrane helix</keyword>
<feature type="transmembrane region" description="Helical" evidence="15">
    <location>
        <begin position="48"/>
        <end position="65"/>
    </location>
</feature>
<keyword evidence="6" id="KW-0479">Metal-binding</keyword>
<evidence type="ECO:0000256" key="13">
    <source>
        <dbReference type="ARBA" id="ARBA00023065"/>
    </source>
</evidence>
<feature type="transmembrane region" description="Helical" evidence="15">
    <location>
        <begin position="707"/>
        <end position="725"/>
    </location>
</feature>
<dbReference type="GO" id="GO:0005388">
    <property type="term" value="F:P-type calcium transporter activity"/>
    <property type="evidence" value="ECO:0007669"/>
    <property type="project" value="UniProtKB-EC"/>
</dbReference>
<feature type="transmembrane region" description="Helical" evidence="15">
    <location>
        <begin position="674"/>
        <end position="695"/>
    </location>
</feature>
<evidence type="ECO:0000256" key="15">
    <source>
        <dbReference type="SAM" id="Phobius"/>
    </source>
</evidence>
<dbReference type="InterPro" id="IPR036412">
    <property type="entry name" value="HAD-like_sf"/>
</dbReference>
<evidence type="ECO:0000256" key="9">
    <source>
        <dbReference type="ARBA" id="ARBA00022840"/>
    </source>
</evidence>
<gene>
    <name evidence="17" type="ORF">F7D42_07800</name>
</gene>
<dbReference type="PANTHER" id="PTHR24093">
    <property type="entry name" value="CATION TRANSPORTING ATPASE"/>
    <property type="match status" value="1"/>
</dbReference>
<sequence>MNIDKNKRIGLTDEQVKQSREQHGKNVLTPPQRTSLWKLYLDKYRDPIIQILLVAAFVSLILAFIEKNFMETIGIFVAVFLATTVGFYFERDAAKKFNLLTALSEEQPVKVRRNGKVMEIPRHDVVVGDVVLVEVGDEVPADGELIVCNDLQINESALTGEPVTEKSLEGGGDGAYPRNIILRSTMVMNGRGEFVVTAVGDATEIGKVAKKSTEQTSVETPLHMQLDKLAKMISKVGSVVSVAAFFIFLIHDILTNPAWGGKDYFYMAEIVLKYFMMAVTLIVMAVPEGLPMAITLSLALNMRRMLKSNNLVRKLHACETMGAVTVICTDKTGTLTQNKMQVSALELKLGDEALLDTAIALNSTAELNDGKPIGNPTESALLLWLDAQGKDYEELRKQVNVLKQLPFSTERKMMATLAEVDGETYLFVKGAPEIVMKKCIIEDRMQRQSVEELDEWQHKAMRTLAFAYKKIEASIMRTSRTSTAEVVALLDANDLQLQAIAAIADPIRPDVPAAVQECRHAGIEVKVVTGDTAATALEIGKQIGVFEDEPENIGADGSLTSLDQQMITGEQWEALSDEEAYERAKDIRVMSRARPTDKQRLVAMLQKRGEVVAVTGDGTNDAPALHYAHVGLSLGSGTSVAKEASDMTLLDDSFKSIANAVMWGRSLYRNLQRFLFFQLVVNVVALLLVLGGSVIGTEMPLTVTQILWVNLIMDTFAALALASLPPSHEVMKDKPRKASDFIINKSIGFGILFCGIVFFLVMFALLVYCERRGKGGVDVHELTMFFTTFVMIQFWNLFNAKALMSHHTAFRHFLKDKGMILVLVLVLVGQWIIVTFGGEMFRTTPLSLHEWLLIIGSTSVVLWAGELWRTFKRMIAKRR</sequence>
<dbReference type="Pfam" id="PF00690">
    <property type="entry name" value="Cation_ATPase_N"/>
    <property type="match status" value="1"/>
</dbReference>
<feature type="transmembrane region" description="Helical" evidence="15">
    <location>
        <begin position="819"/>
        <end position="839"/>
    </location>
</feature>
<evidence type="ECO:0000256" key="2">
    <source>
        <dbReference type="ARBA" id="ARBA00012790"/>
    </source>
</evidence>
<evidence type="ECO:0000313" key="18">
    <source>
        <dbReference type="Proteomes" id="UP000358159"/>
    </source>
</evidence>
<name>A0A6A7VLU7_9BACT</name>
<keyword evidence="13" id="KW-0406">Ion transport</keyword>
<dbReference type="Pfam" id="PF00689">
    <property type="entry name" value="Cation_ATPase_C"/>
    <property type="match status" value="1"/>
</dbReference>
<dbReference type="Gene3D" id="1.20.1110.10">
    <property type="entry name" value="Calcium-transporting ATPase, transmembrane domain"/>
    <property type="match status" value="2"/>
</dbReference>
<dbReference type="InterPro" id="IPR023214">
    <property type="entry name" value="HAD_sf"/>
</dbReference>
<evidence type="ECO:0000256" key="3">
    <source>
        <dbReference type="ARBA" id="ARBA00022448"/>
    </source>
</evidence>
<feature type="transmembrane region" description="Helical" evidence="15">
    <location>
        <begin position="274"/>
        <end position="300"/>
    </location>
</feature>
<dbReference type="Gene3D" id="2.70.150.10">
    <property type="entry name" value="Calcium-transporting ATPase, cytoplasmic transduction domain A"/>
    <property type="match status" value="1"/>
</dbReference>
<dbReference type="InterPro" id="IPR023299">
    <property type="entry name" value="ATPase_P-typ_cyto_dom_N"/>
</dbReference>
<keyword evidence="8" id="KW-0106">Calcium</keyword>
<evidence type="ECO:0000256" key="14">
    <source>
        <dbReference type="ARBA" id="ARBA00023136"/>
    </source>
</evidence>
<evidence type="ECO:0000256" key="5">
    <source>
        <dbReference type="ARBA" id="ARBA00022692"/>
    </source>
</evidence>
<evidence type="ECO:0000256" key="7">
    <source>
        <dbReference type="ARBA" id="ARBA00022741"/>
    </source>
</evidence>
<feature type="transmembrane region" description="Helical" evidence="15">
    <location>
        <begin position="851"/>
        <end position="871"/>
    </location>
</feature>
<feature type="transmembrane region" description="Helical" evidence="15">
    <location>
        <begin position="779"/>
        <end position="798"/>
    </location>
</feature>
<comment type="subcellular location">
    <subcellularLocation>
        <location evidence="1">Endomembrane system</location>
        <topology evidence="1">Multi-pass membrane protein</topology>
    </subcellularLocation>
</comment>
<dbReference type="EC" id="7.2.2.10" evidence="2"/>
<keyword evidence="5 15" id="KW-0812">Transmembrane</keyword>
<dbReference type="SUPFAM" id="SSF56784">
    <property type="entry name" value="HAD-like"/>
    <property type="match status" value="1"/>
</dbReference>
<evidence type="ECO:0000256" key="1">
    <source>
        <dbReference type="ARBA" id="ARBA00004127"/>
    </source>
</evidence>
<protein>
    <recommendedName>
        <fullName evidence="2">P-type Ca(2+) transporter</fullName>
        <ecNumber evidence="2">7.2.2.10</ecNumber>
    </recommendedName>
</protein>
<dbReference type="InterPro" id="IPR044492">
    <property type="entry name" value="P_typ_ATPase_HD_dom"/>
</dbReference>